<evidence type="ECO:0008006" key="5">
    <source>
        <dbReference type="Google" id="ProtNLM"/>
    </source>
</evidence>
<dbReference type="AlphaFoldDB" id="A0A1G2SHR8"/>
<protein>
    <recommendedName>
        <fullName evidence="5">Septum formation initiator</fullName>
    </recommendedName>
</protein>
<evidence type="ECO:0000256" key="1">
    <source>
        <dbReference type="SAM" id="Coils"/>
    </source>
</evidence>
<feature type="coiled-coil region" evidence="1">
    <location>
        <begin position="41"/>
        <end position="75"/>
    </location>
</feature>
<evidence type="ECO:0000313" key="3">
    <source>
        <dbReference type="EMBL" id="OHA84272.1"/>
    </source>
</evidence>
<accession>A0A1G2SHR8</accession>
<keyword evidence="2" id="KW-1133">Transmembrane helix</keyword>
<evidence type="ECO:0000313" key="4">
    <source>
        <dbReference type="Proteomes" id="UP000177987"/>
    </source>
</evidence>
<keyword evidence="1" id="KW-0175">Coiled coil</keyword>
<feature type="transmembrane region" description="Helical" evidence="2">
    <location>
        <begin position="12"/>
        <end position="35"/>
    </location>
</feature>
<sequence>MLPFQERKQFRKILYSKASIFVVFVVFVFVARGAWHVHQKAEIARAERDGAVRVLAELQERNEALEASLGRLKSDQGIEDEVRQKYAVARPGEEVVVVVDDSGKKGKNGDEALQKSFWQRLVSFFTEE</sequence>
<proteinExistence type="predicted"/>
<dbReference type="Proteomes" id="UP000177987">
    <property type="component" value="Unassembled WGS sequence"/>
</dbReference>
<name>A0A1G2SHR8_9BACT</name>
<reference evidence="3 4" key="1">
    <citation type="journal article" date="2016" name="Nat. Commun.">
        <title>Thousands of microbial genomes shed light on interconnected biogeochemical processes in an aquifer system.</title>
        <authorList>
            <person name="Anantharaman K."/>
            <person name="Brown C.T."/>
            <person name="Hug L.A."/>
            <person name="Sharon I."/>
            <person name="Castelle C.J."/>
            <person name="Probst A.J."/>
            <person name="Thomas B.C."/>
            <person name="Singh A."/>
            <person name="Wilkins M.J."/>
            <person name="Karaoz U."/>
            <person name="Brodie E.L."/>
            <person name="Williams K.H."/>
            <person name="Hubbard S.S."/>
            <person name="Banfield J.F."/>
        </authorList>
    </citation>
    <scope>NUCLEOTIDE SEQUENCE [LARGE SCALE GENOMIC DNA]</scope>
</reference>
<organism evidence="3 4">
    <name type="scientific">Candidatus Yonathbacteria bacterium RIFCSPLOWO2_01_FULL_47_33b</name>
    <dbReference type="NCBI Taxonomy" id="1802727"/>
    <lineage>
        <taxon>Bacteria</taxon>
        <taxon>Candidatus Yonathiibacteriota</taxon>
    </lineage>
</organism>
<dbReference type="InterPro" id="IPR007060">
    <property type="entry name" value="FtsL/DivIC"/>
</dbReference>
<dbReference type="Pfam" id="PF04977">
    <property type="entry name" value="DivIC"/>
    <property type="match status" value="1"/>
</dbReference>
<dbReference type="STRING" id="1802727.A2937_03420"/>
<evidence type="ECO:0000256" key="2">
    <source>
        <dbReference type="SAM" id="Phobius"/>
    </source>
</evidence>
<comment type="caution">
    <text evidence="3">The sequence shown here is derived from an EMBL/GenBank/DDBJ whole genome shotgun (WGS) entry which is preliminary data.</text>
</comment>
<keyword evidence="2" id="KW-0472">Membrane</keyword>
<gene>
    <name evidence="3" type="ORF">A2937_03420</name>
</gene>
<keyword evidence="2" id="KW-0812">Transmembrane</keyword>
<dbReference type="EMBL" id="MHUW01000003">
    <property type="protein sequence ID" value="OHA84272.1"/>
    <property type="molecule type" value="Genomic_DNA"/>
</dbReference>